<keyword evidence="2" id="KW-0808">Transferase</keyword>
<dbReference type="InterPro" id="IPR001451">
    <property type="entry name" value="Hexapep"/>
</dbReference>
<dbReference type="RefSeq" id="WP_035472074.1">
    <property type="nucleotide sequence ID" value="NZ_JRGF01000003.1"/>
</dbReference>
<protein>
    <submittedName>
        <fullName evidence="4">Maltose acetyltransferase</fullName>
    </submittedName>
</protein>
<dbReference type="Proteomes" id="UP000030889">
    <property type="component" value="Unassembled WGS sequence"/>
</dbReference>
<dbReference type="SUPFAM" id="SSF51161">
    <property type="entry name" value="Trimeric LpxA-like enzymes"/>
    <property type="match status" value="1"/>
</dbReference>
<comment type="caution">
    <text evidence="4">The sequence shown here is derived from an EMBL/GenBank/DDBJ whole genome shotgun (WGS) entry which is preliminary data.</text>
</comment>
<dbReference type="EMBL" id="JRGF01000003">
    <property type="protein sequence ID" value="KHE42562.1"/>
    <property type="molecule type" value="Genomic_DNA"/>
</dbReference>
<evidence type="ECO:0000256" key="2">
    <source>
        <dbReference type="ARBA" id="ARBA00022679"/>
    </source>
</evidence>
<gene>
    <name evidence="4" type="ORF">LG35_02930</name>
</gene>
<accession>A0ABR4YJX7</accession>
<proteinExistence type="inferred from homology"/>
<dbReference type="PANTHER" id="PTHR23416">
    <property type="entry name" value="SIALIC ACID SYNTHASE-RELATED"/>
    <property type="match status" value="1"/>
</dbReference>
<sequence>MTELEKMLAGEMHDITDPEVSRLNREARRKLEKLNATSWLDTVRYAEALTELIPDRAPSSVLITPFFCDYGFRIRLGEKVYINANCTFLDEGGITVGAHTLIGPDCKLYTPIHPMDAAERRKPIERGAAIEIGEDCWLGGGVVVCPGVKIGDRCIIGAGSVVTRDIPDDSLAAGNPAAVKRKLR</sequence>
<name>A0ABR4YJX7_9BACT</name>
<organism evidence="4 5">
    <name type="scientific">Alistipes inops</name>
    <dbReference type="NCBI Taxonomy" id="1501391"/>
    <lineage>
        <taxon>Bacteria</taxon>
        <taxon>Pseudomonadati</taxon>
        <taxon>Bacteroidota</taxon>
        <taxon>Bacteroidia</taxon>
        <taxon>Bacteroidales</taxon>
        <taxon>Rikenellaceae</taxon>
        <taxon>Alistipes</taxon>
    </lineage>
</organism>
<dbReference type="InterPro" id="IPR024688">
    <property type="entry name" value="Mac_dom"/>
</dbReference>
<dbReference type="CDD" id="cd03357">
    <property type="entry name" value="LbH_MAT_GAT"/>
    <property type="match status" value="1"/>
</dbReference>
<comment type="similarity">
    <text evidence="1">Belongs to the transferase hexapeptide repeat family.</text>
</comment>
<feature type="domain" description="Maltose/galactoside acetyltransferase" evidence="3">
    <location>
        <begin position="4"/>
        <end position="58"/>
    </location>
</feature>
<evidence type="ECO:0000259" key="3">
    <source>
        <dbReference type="SMART" id="SM01266"/>
    </source>
</evidence>
<evidence type="ECO:0000256" key="1">
    <source>
        <dbReference type="ARBA" id="ARBA00007274"/>
    </source>
</evidence>
<dbReference type="Pfam" id="PF00132">
    <property type="entry name" value="Hexapep"/>
    <property type="match status" value="1"/>
</dbReference>
<dbReference type="InterPro" id="IPR051159">
    <property type="entry name" value="Hexapeptide_acetyltransf"/>
</dbReference>
<reference evidence="4 5" key="1">
    <citation type="submission" date="2014-09" db="EMBL/GenBank/DDBJ databases">
        <title>Alistipes sp. 627, sp. nov., a novel member of the family Rikenellaceae isolated from human faeces.</title>
        <authorList>
            <person name="Shkoporov A.N."/>
            <person name="Chaplin A.V."/>
            <person name="Motuzova O.V."/>
            <person name="Kafarskaia L.I."/>
            <person name="Khokhlova E.V."/>
            <person name="Efimov B.A."/>
        </authorList>
    </citation>
    <scope>NUCLEOTIDE SEQUENCE [LARGE SCALE GENOMIC DNA]</scope>
    <source>
        <strain evidence="4 5">627</strain>
    </source>
</reference>
<evidence type="ECO:0000313" key="4">
    <source>
        <dbReference type="EMBL" id="KHE42562.1"/>
    </source>
</evidence>
<keyword evidence="5" id="KW-1185">Reference proteome</keyword>
<dbReference type="SMART" id="SM01266">
    <property type="entry name" value="Mac"/>
    <property type="match status" value="1"/>
</dbReference>
<dbReference type="Pfam" id="PF12464">
    <property type="entry name" value="Mac"/>
    <property type="match status" value="1"/>
</dbReference>
<dbReference type="InterPro" id="IPR011004">
    <property type="entry name" value="Trimer_LpxA-like_sf"/>
</dbReference>
<evidence type="ECO:0000313" key="5">
    <source>
        <dbReference type="Proteomes" id="UP000030889"/>
    </source>
</evidence>
<dbReference type="PANTHER" id="PTHR23416:SF23">
    <property type="entry name" value="ACETYLTRANSFERASE C18B11.09C-RELATED"/>
    <property type="match status" value="1"/>
</dbReference>
<dbReference type="Gene3D" id="2.160.10.10">
    <property type="entry name" value="Hexapeptide repeat proteins"/>
    <property type="match status" value="1"/>
</dbReference>